<dbReference type="InterPro" id="IPR011005">
    <property type="entry name" value="Dihydropteroate_synth-like_sf"/>
</dbReference>
<evidence type="ECO:0000256" key="2">
    <source>
        <dbReference type="ARBA" id="ARBA00001947"/>
    </source>
</evidence>
<evidence type="ECO:0000259" key="27">
    <source>
        <dbReference type="PROSITE" id="PS50974"/>
    </source>
</evidence>
<dbReference type="Gene3D" id="1.10.1240.10">
    <property type="entry name" value="Methionine synthase domain"/>
    <property type="match status" value="1"/>
</dbReference>
<evidence type="ECO:0000256" key="11">
    <source>
        <dbReference type="ARBA" id="ARBA00022679"/>
    </source>
</evidence>
<evidence type="ECO:0000256" key="4">
    <source>
        <dbReference type="ARBA" id="ARBA00005178"/>
    </source>
</evidence>
<evidence type="ECO:0000256" key="16">
    <source>
        <dbReference type="ARBA" id="ARBA00023167"/>
    </source>
</evidence>
<evidence type="ECO:0000256" key="19">
    <source>
        <dbReference type="ARBA" id="ARBA00031040"/>
    </source>
</evidence>
<dbReference type="InterPro" id="IPR000489">
    <property type="entry name" value="Pterin-binding_dom"/>
</dbReference>
<feature type="binding site" evidence="22 24">
    <location>
        <position position="323"/>
    </location>
    <ligand>
        <name>Zn(2+)</name>
        <dbReference type="ChEBI" id="CHEBI:29105"/>
    </ligand>
</feature>
<dbReference type="GO" id="GO:0005829">
    <property type="term" value="C:cytosol"/>
    <property type="evidence" value="ECO:0007669"/>
    <property type="project" value="TreeGrafter"/>
</dbReference>
<dbReference type="Pfam" id="PF02310">
    <property type="entry name" value="B12-binding"/>
    <property type="match status" value="1"/>
</dbReference>
<evidence type="ECO:0000256" key="17">
    <source>
        <dbReference type="ARBA" id="ARBA00023285"/>
    </source>
</evidence>
<organism evidence="30 31">
    <name type="scientific">Mucilaginibacter mali</name>
    <dbReference type="NCBI Taxonomy" id="2740462"/>
    <lineage>
        <taxon>Bacteria</taxon>
        <taxon>Pseudomonadati</taxon>
        <taxon>Bacteroidota</taxon>
        <taxon>Sphingobacteriia</taxon>
        <taxon>Sphingobacteriales</taxon>
        <taxon>Sphingobacteriaceae</taxon>
        <taxon>Mucilaginibacter</taxon>
    </lineage>
</organism>
<reference evidence="30 31" key="1">
    <citation type="submission" date="2020-05" db="EMBL/GenBank/DDBJ databases">
        <title>Mucilaginibacter mali sp. nov.</title>
        <authorList>
            <person name="Kim H.S."/>
            <person name="Lee K.C."/>
            <person name="Suh M.K."/>
            <person name="Kim J.-S."/>
            <person name="Han K.-I."/>
            <person name="Eom M.K."/>
            <person name="Shin Y.K."/>
            <person name="Lee J.-S."/>
        </authorList>
    </citation>
    <scope>NUCLEOTIDE SEQUENCE [LARGE SCALE GENOMIC DNA]</scope>
    <source>
        <strain evidence="30 31">G2-14</strain>
    </source>
</reference>
<evidence type="ECO:0000256" key="13">
    <source>
        <dbReference type="ARBA" id="ARBA00022723"/>
    </source>
</evidence>
<feature type="domain" description="B12-binding N-terminal" evidence="29">
    <location>
        <begin position="660"/>
        <end position="754"/>
    </location>
</feature>
<dbReference type="GO" id="GO:0050667">
    <property type="term" value="P:homocysteine metabolic process"/>
    <property type="evidence" value="ECO:0007669"/>
    <property type="project" value="TreeGrafter"/>
</dbReference>
<feature type="binding site" evidence="23">
    <location>
        <position position="829"/>
    </location>
    <ligand>
        <name>methylcob(III)alamin</name>
        <dbReference type="ChEBI" id="CHEBI:28115"/>
    </ligand>
</feature>
<dbReference type="SUPFAM" id="SSF51717">
    <property type="entry name" value="Dihydropteroate synthetase-like"/>
    <property type="match status" value="1"/>
</dbReference>
<evidence type="ECO:0000256" key="1">
    <source>
        <dbReference type="ARBA" id="ARBA00001700"/>
    </source>
</evidence>
<dbReference type="InterPro" id="IPR003726">
    <property type="entry name" value="HCY_dom"/>
</dbReference>
<evidence type="ECO:0000256" key="14">
    <source>
        <dbReference type="ARBA" id="ARBA00022737"/>
    </source>
</evidence>
<keyword evidence="11 21" id="KW-0808">Transferase</keyword>
<dbReference type="GO" id="GO:0008270">
    <property type="term" value="F:zinc ion binding"/>
    <property type="evidence" value="ECO:0007669"/>
    <property type="project" value="UniProtKB-UniRule"/>
</dbReference>
<evidence type="ECO:0000256" key="23">
    <source>
        <dbReference type="PIRSR" id="PIRSR000381-2"/>
    </source>
</evidence>
<evidence type="ECO:0000256" key="12">
    <source>
        <dbReference type="ARBA" id="ARBA00022691"/>
    </source>
</evidence>
<evidence type="ECO:0000259" key="26">
    <source>
        <dbReference type="PROSITE" id="PS50972"/>
    </source>
</evidence>
<dbReference type="InterPro" id="IPR050554">
    <property type="entry name" value="Met_Synthase/Corrinoid"/>
</dbReference>
<keyword evidence="9 21" id="KW-0028">Amino-acid biosynthesis</keyword>
<gene>
    <name evidence="30" type="primary">metH</name>
    <name evidence="30" type="ORF">HQ865_20005</name>
</gene>
<dbReference type="EMBL" id="CP054139">
    <property type="protein sequence ID" value="QKJ31951.1"/>
    <property type="molecule type" value="Genomic_DNA"/>
</dbReference>
<protein>
    <recommendedName>
        <fullName evidence="7 20">Methionine synthase</fullName>
        <ecNumber evidence="6 20">2.1.1.13</ecNumber>
    </recommendedName>
    <alternativeName>
        <fullName evidence="19 21">5-methyltetrahydrofolate--homocysteine methyltransferase</fullName>
    </alternativeName>
</protein>
<dbReference type="PIRSF" id="PIRSF000381">
    <property type="entry name" value="MetH"/>
    <property type="match status" value="1"/>
</dbReference>
<dbReference type="Pfam" id="PF00809">
    <property type="entry name" value="Pterin_bind"/>
    <property type="match status" value="1"/>
</dbReference>
<feature type="binding site" evidence="23">
    <location>
        <begin position="1211"/>
        <end position="1212"/>
    </location>
    <ligand>
        <name>S-adenosyl-L-methionine</name>
        <dbReference type="ChEBI" id="CHEBI:59789"/>
    </ligand>
</feature>
<dbReference type="Gene3D" id="3.10.196.10">
    <property type="entry name" value="Vitamin B12-dependent methionine synthase, activation domain"/>
    <property type="match status" value="1"/>
</dbReference>
<dbReference type="CDD" id="cd00740">
    <property type="entry name" value="MeTr"/>
    <property type="match status" value="1"/>
</dbReference>
<keyword evidence="31" id="KW-1185">Reference proteome</keyword>
<dbReference type="FunFam" id="3.40.50.280:FF:000001">
    <property type="entry name" value="Methionine synthase"/>
    <property type="match status" value="1"/>
</dbReference>
<keyword evidence="10 21" id="KW-0846">Cobalamin</keyword>
<comment type="cofactor">
    <cofactor evidence="2 21 24">
        <name>Zn(2+)</name>
        <dbReference type="ChEBI" id="CHEBI:29105"/>
    </cofactor>
</comment>
<dbReference type="InterPro" id="IPR011822">
    <property type="entry name" value="MetH"/>
</dbReference>
<evidence type="ECO:0000256" key="3">
    <source>
        <dbReference type="ARBA" id="ARBA00001956"/>
    </source>
</evidence>
<dbReference type="Pfam" id="PF02965">
    <property type="entry name" value="Met_synt_B12"/>
    <property type="match status" value="1"/>
</dbReference>
<keyword evidence="8 21" id="KW-0489">Methyltransferase</keyword>
<dbReference type="SUPFAM" id="SSF56507">
    <property type="entry name" value="Methionine synthase activation domain-like"/>
    <property type="match status" value="1"/>
</dbReference>
<feature type="domain" description="AdoMet activation" evidence="27">
    <location>
        <begin position="917"/>
        <end position="1246"/>
    </location>
</feature>
<keyword evidence="15 21" id="KW-0862">Zinc</keyword>
<dbReference type="PROSITE" id="PS51337">
    <property type="entry name" value="B12_BINDING_NTER"/>
    <property type="match status" value="1"/>
</dbReference>
<dbReference type="RefSeq" id="WP_173416605.1">
    <property type="nucleotide sequence ID" value="NZ_CP054139.1"/>
</dbReference>
<dbReference type="CDD" id="cd02069">
    <property type="entry name" value="methionine_synthase_B12_BD"/>
    <property type="match status" value="1"/>
</dbReference>
<dbReference type="SUPFAM" id="SSF52242">
    <property type="entry name" value="Cobalamin (vitamin B12)-binding domain"/>
    <property type="match status" value="1"/>
</dbReference>
<dbReference type="InterPro" id="IPR004223">
    <property type="entry name" value="VitB12-dep_Met_synth_activ_dom"/>
</dbReference>
<feature type="binding site" evidence="22 24">
    <location>
        <position position="324"/>
    </location>
    <ligand>
        <name>Zn(2+)</name>
        <dbReference type="ChEBI" id="CHEBI:29105"/>
    </ligand>
</feature>
<dbReference type="GO" id="GO:0008705">
    <property type="term" value="F:methionine synthase activity"/>
    <property type="evidence" value="ECO:0007669"/>
    <property type="project" value="UniProtKB-UniRule"/>
</dbReference>
<evidence type="ECO:0000256" key="22">
    <source>
        <dbReference type="PIRSR" id="PIRSR000381-1"/>
    </source>
</evidence>
<dbReference type="PROSITE" id="PS51332">
    <property type="entry name" value="B12_BINDING"/>
    <property type="match status" value="1"/>
</dbReference>
<evidence type="ECO:0000256" key="15">
    <source>
        <dbReference type="ARBA" id="ARBA00022833"/>
    </source>
</evidence>
<feature type="binding site" description="axial binding residue" evidence="22">
    <location>
        <position position="780"/>
    </location>
    <ligand>
        <name>methylcob(III)alamin</name>
        <dbReference type="ChEBI" id="CHEBI:28115"/>
    </ligand>
    <ligandPart>
        <name>Co</name>
        <dbReference type="ChEBI" id="CHEBI:27638"/>
    </ligandPart>
</feature>
<keyword evidence="13 21" id="KW-0479">Metal-binding</keyword>
<feature type="binding site" evidence="22 24">
    <location>
        <position position="260"/>
    </location>
    <ligand>
        <name>Zn(2+)</name>
        <dbReference type="ChEBI" id="CHEBI:29105"/>
    </ligand>
</feature>
<dbReference type="InterPro" id="IPR036589">
    <property type="entry name" value="HCY_dom_sf"/>
</dbReference>
<dbReference type="Gene3D" id="3.20.20.330">
    <property type="entry name" value="Homocysteine-binding-like domain"/>
    <property type="match status" value="1"/>
</dbReference>
<dbReference type="Gene3D" id="3.20.20.20">
    <property type="entry name" value="Dihydropteroate synthase-like"/>
    <property type="match status" value="1"/>
</dbReference>
<comment type="pathway">
    <text evidence="4 21">Amino-acid biosynthesis; L-methionine biosynthesis via de novo pathway; L-methionine from L-homocysteine (MetH route): step 1/1.</text>
</comment>
<keyword evidence="14" id="KW-0677">Repeat</keyword>
<dbReference type="PANTHER" id="PTHR45833:SF1">
    <property type="entry name" value="METHIONINE SYNTHASE"/>
    <property type="match status" value="1"/>
</dbReference>
<evidence type="ECO:0000256" key="7">
    <source>
        <dbReference type="ARBA" id="ARBA00013998"/>
    </source>
</evidence>
<dbReference type="KEGG" id="mmab:HQ865_20005"/>
<dbReference type="FunFam" id="3.20.20.330:FF:000001">
    <property type="entry name" value="Methionine synthase"/>
    <property type="match status" value="1"/>
</dbReference>
<dbReference type="SUPFAM" id="SSF47644">
    <property type="entry name" value="Methionine synthase domain"/>
    <property type="match status" value="1"/>
</dbReference>
<evidence type="ECO:0000256" key="21">
    <source>
        <dbReference type="PIRNR" id="PIRNR000381"/>
    </source>
</evidence>
<feature type="binding site" evidence="23">
    <location>
        <position position="1156"/>
    </location>
    <ligand>
        <name>S-adenosyl-L-methionine</name>
        <dbReference type="ChEBI" id="CHEBI:59789"/>
    </ligand>
</feature>
<evidence type="ECO:0000256" key="6">
    <source>
        <dbReference type="ARBA" id="ARBA00012032"/>
    </source>
</evidence>
<dbReference type="FunFam" id="1.10.1240.10:FF:000001">
    <property type="entry name" value="Methionine synthase"/>
    <property type="match status" value="1"/>
</dbReference>
<evidence type="ECO:0000256" key="24">
    <source>
        <dbReference type="PROSITE-ProRule" id="PRU00333"/>
    </source>
</evidence>
<feature type="binding site" evidence="23">
    <location>
        <position position="967"/>
    </location>
    <ligand>
        <name>S-adenosyl-L-methionine</name>
        <dbReference type="ChEBI" id="CHEBI:59789"/>
    </ligand>
</feature>
<dbReference type="SUPFAM" id="SSF82282">
    <property type="entry name" value="Homocysteine S-methyltransferase"/>
    <property type="match status" value="1"/>
</dbReference>
<evidence type="ECO:0000256" key="20">
    <source>
        <dbReference type="NCBIfam" id="TIGR02082"/>
    </source>
</evidence>
<comment type="similarity">
    <text evidence="5">Belongs to the vitamin-B12 dependent methionine synthase family.</text>
</comment>
<sequence>MDIRKELEKRILVIDGAMGTMIQRYNLTEEDFRGERFRDHKSDLKGNNDLLNLTRPDVIKAIHKEYLDAGADIIETNTFSTQVISLADYHMEELAYEMSYEGARIAREVVDEYNQLTPEKPRFVAGAVGPTNRTASLSPDVNDPGYRAVNFDILADAYYDQIRGLVDGGSDLLLIETIFDTLNAKAALFAAKRYFDELRANPELRKSLPSGERFREGSGLPLMISGTITDASGRTLSGQTVEAFWDSVQHANLLSVGLNCALGAKEMRPHLEELAHKADVFVSAYPNAGLPNEFGQYDEVPHETAHLVEDFMLNGMVNIVGGCCGTTPDHIRAIAEKAANVKPRKRPEIAPYMRLSGLEAVTITPETNFVNVGERTNITGSPKFSKLILAEDYEGALTVARQQVEGGAQVIDVNMDEGMIDSEATMTKFLNLLASEPDIAKLPIMVDSSKWTVIEAGLKCLQGKGIVNSISLKEGEDKFKEYARKILSYGAATVVMAFDEQGQADSFERRIEICKRSYDILVDEVGFPPQDIIFDPNILTVATGLEEHNNYAVDFIKATKWIKENLPHAKVSGGVSNISFSFRGNNVVREAMHSAFLYHAIKAGMDMGIVNAGMLEVYEEIPKDLLELVEDVLLNRREDATERLVTFADTVKSKGKEIIRDEEWRKGTVQERLSHALVKGIIEYLDDDVEEARQAYSKPLEVIEGPLMDGMNIVGDLFGAGKMFLPQVVKSARVMKKAVAYLLPFIELEKQRVIDAGEDSSGSRANAGKVLMATVKGDVHDIGKNIVGVVLACNNFEVIDLGVMVPAQKIIEEAKKQQVDIIGLSGLITPSLDEMVHFAKEMEREGFTIPLIIGGATTSRIHAAVKVAPNYSGAAIHVLDASRSVTVCSSLLGKDKDEYVAGIKAEYEKARIAHLNKKSDKRFMSIEEARAGKFQISLDGDVAPKPTFIGTKTIEAFPLEELLPYIDWTPFFHTWELRGSYPKIFNDQYVGTEAKKLFDDAQVLMDKIVKGKLLQANGVIGFWPANSVGDDIELYTDDSRSEVFTTIHTLRQQNEKVKGEPYYALSDFIAPKESGVPDYWGGFAVTAGLGCDELVAEFERDHDDYNGIMAKALADRLAEAFAEKMHELVRKDYWGYAKDETLDNVELIKEQYQGIRPAPGYPACPDHTEKTTLFEILKAEDAAKMHLTESLAMMPAASVSGFYFAHPQARYFGLGKISKDQVADYATRKQMPLEDVERWLGPNLNY</sequence>
<dbReference type="PROSITE" id="PS50972">
    <property type="entry name" value="PTERIN_BINDING"/>
    <property type="match status" value="1"/>
</dbReference>
<comment type="catalytic activity">
    <reaction evidence="1 21">
        <text>(6S)-5-methyl-5,6,7,8-tetrahydrofolate + L-homocysteine = (6S)-5,6,7,8-tetrahydrofolate + L-methionine</text>
        <dbReference type="Rhea" id="RHEA:11172"/>
        <dbReference type="ChEBI" id="CHEBI:18608"/>
        <dbReference type="ChEBI" id="CHEBI:57453"/>
        <dbReference type="ChEBI" id="CHEBI:57844"/>
        <dbReference type="ChEBI" id="CHEBI:58199"/>
        <dbReference type="EC" id="2.1.1.13"/>
    </reaction>
</comment>
<feature type="binding site" evidence="23">
    <location>
        <position position="825"/>
    </location>
    <ligand>
        <name>methylcob(III)alamin</name>
        <dbReference type="ChEBI" id="CHEBI:28115"/>
    </ligand>
</feature>
<evidence type="ECO:0000256" key="8">
    <source>
        <dbReference type="ARBA" id="ARBA00022603"/>
    </source>
</evidence>
<dbReference type="InterPro" id="IPR036594">
    <property type="entry name" value="Meth_synthase_dom"/>
</dbReference>
<dbReference type="PROSITE" id="PS50974">
    <property type="entry name" value="ADOMET_ACTIVATION"/>
    <property type="match status" value="1"/>
</dbReference>
<evidence type="ECO:0000256" key="5">
    <source>
        <dbReference type="ARBA" id="ARBA00010398"/>
    </source>
</evidence>
<dbReference type="GO" id="GO:0046653">
    <property type="term" value="P:tetrahydrofolate metabolic process"/>
    <property type="evidence" value="ECO:0007669"/>
    <property type="project" value="TreeGrafter"/>
</dbReference>
<dbReference type="PROSITE" id="PS50970">
    <property type="entry name" value="HCY"/>
    <property type="match status" value="1"/>
</dbReference>
<evidence type="ECO:0000256" key="18">
    <source>
        <dbReference type="ARBA" id="ARBA00025552"/>
    </source>
</evidence>
<feature type="binding site" evidence="23">
    <location>
        <position position="881"/>
    </location>
    <ligand>
        <name>methylcob(III)alamin</name>
        <dbReference type="ChEBI" id="CHEBI:28115"/>
    </ligand>
</feature>
<dbReference type="EC" id="2.1.1.13" evidence="6 20"/>
<accession>A0A7D4QAD7</accession>
<dbReference type="InterPro" id="IPR033706">
    <property type="entry name" value="Met_synthase_B12-bd"/>
</dbReference>
<evidence type="ECO:0000256" key="10">
    <source>
        <dbReference type="ARBA" id="ARBA00022628"/>
    </source>
</evidence>
<name>A0A7D4QAD7_9SPHI</name>
<feature type="domain" description="Pterin-binding" evidence="26">
    <location>
        <begin position="369"/>
        <end position="630"/>
    </location>
</feature>
<dbReference type="InterPro" id="IPR003759">
    <property type="entry name" value="Cbl-bd_cap"/>
</dbReference>
<evidence type="ECO:0000259" key="25">
    <source>
        <dbReference type="PROSITE" id="PS50970"/>
    </source>
</evidence>
<proteinExistence type="inferred from homology"/>
<comment type="function">
    <text evidence="18 21">Catalyzes the transfer of a methyl group from methyl-cobalamin to homocysteine, yielding enzyme-bound cob(I)alamin and methionine. Subsequently, remethylates the cofactor using methyltetrahydrofolate.</text>
</comment>
<keyword evidence="12 21" id="KW-0949">S-adenosyl-L-methionine</keyword>
<feature type="domain" description="Hcy-binding" evidence="25">
    <location>
        <begin position="1"/>
        <end position="338"/>
    </location>
</feature>
<feature type="domain" description="B12-binding" evidence="28">
    <location>
        <begin position="767"/>
        <end position="902"/>
    </location>
</feature>
<dbReference type="GO" id="GO:0031419">
    <property type="term" value="F:cobalamin binding"/>
    <property type="evidence" value="ECO:0007669"/>
    <property type="project" value="UniProtKB-UniRule"/>
</dbReference>
<comment type="domain">
    <text evidence="21">Modular enzyme with four functionally distinct domains. The isolated Hcy-binding domain catalyzes methyl transfer from free methylcobalamin to homocysteine. The Hcy-binding domain in association with the pterin-binding domain catalyzes the methylation of cob(I)alamin by methyltetrahydrofolate and the methylation of homocysteine. The B12-binding domain binds the cofactor. The AdoMet activation domain binds S-adenosyl-L-methionine. Under aerobic conditions cob(I)alamin can be converted to inactive cob(II)alamin. Reductive methylation by S-adenosyl-L-methionine and flavodoxin regenerates methylcobalamin.</text>
</comment>
<dbReference type="Pfam" id="PF02574">
    <property type="entry name" value="S-methyl_trans"/>
    <property type="match status" value="1"/>
</dbReference>
<keyword evidence="17 21" id="KW-0170">Cobalt</keyword>
<evidence type="ECO:0000313" key="31">
    <source>
        <dbReference type="Proteomes" id="UP000505355"/>
    </source>
</evidence>
<keyword evidence="16 21" id="KW-0486">Methionine biosynthesis</keyword>
<dbReference type="NCBIfam" id="NF007024">
    <property type="entry name" value="PRK09490.1"/>
    <property type="match status" value="1"/>
</dbReference>
<comment type="cofactor">
    <cofactor evidence="3 21 22">
        <name>methylcob(III)alamin</name>
        <dbReference type="ChEBI" id="CHEBI:28115"/>
    </cofactor>
</comment>
<feature type="binding site" evidence="23">
    <location>
        <position position="704"/>
    </location>
    <ligand>
        <name>methylcob(III)alamin</name>
        <dbReference type="ChEBI" id="CHEBI:28115"/>
    </ligand>
</feature>
<dbReference type="FunFam" id="3.20.20.20:FF:000002">
    <property type="entry name" value="Methionine synthase"/>
    <property type="match status" value="1"/>
</dbReference>
<dbReference type="SMART" id="SM01018">
    <property type="entry name" value="B12-binding_2"/>
    <property type="match status" value="1"/>
</dbReference>
<dbReference type="Gene3D" id="1.10.288.10">
    <property type="entry name" value="Cobalamin-dependent Methionine Synthase, domain 2"/>
    <property type="match status" value="1"/>
</dbReference>
<dbReference type="AlphaFoldDB" id="A0A7D4QAD7"/>
<evidence type="ECO:0000259" key="29">
    <source>
        <dbReference type="PROSITE" id="PS51337"/>
    </source>
</evidence>
<dbReference type="NCBIfam" id="TIGR02082">
    <property type="entry name" value="metH"/>
    <property type="match status" value="1"/>
</dbReference>
<dbReference type="PANTHER" id="PTHR45833">
    <property type="entry name" value="METHIONINE SYNTHASE"/>
    <property type="match status" value="1"/>
</dbReference>
<dbReference type="Gene3D" id="3.40.50.280">
    <property type="entry name" value="Cobalamin-binding domain"/>
    <property type="match status" value="1"/>
</dbReference>
<evidence type="ECO:0000259" key="28">
    <source>
        <dbReference type="PROSITE" id="PS51332"/>
    </source>
</evidence>
<evidence type="ECO:0000313" key="30">
    <source>
        <dbReference type="EMBL" id="QKJ31951.1"/>
    </source>
</evidence>
<dbReference type="Pfam" id="PF02607">
    <property type="entry name" value="B12-binding_2"/>
    <property type="match status" value="1"/>
</dbReference>
<dbReference type="UniPathway" id="UPA00051">
    <property type="reaction ID" value="UER00081"/>
</dbReference>
<dbReference type="InterPro" id="IPR036724">
    <property type="entry name" value="Cobalamin-bd_sf"/>
</dbReference>
<dbReference type="GO" id="GO:0032259">
    <property type="term" value="P:methylation"/>
    <property type="evidence" value="ECO:0007669"/>
    <property type="project" value="UniProtKB-KW"/>
</dbReference>
<feature type="binding site" evidence="23">
    <location>
        <begin position="777"/>
        <end position="781"/>
    </location>
    <ligand>
        <name>methylcob(III)alamin</name>
        <dbReference type="ChEBI" id="CHEBI:28115"/>
    </ligand>
</feature>
<dbReference type="InterPro" id="IPR006158">
    <property type="entry name" value="Cobalamin-bd"/>
</dbReference>
<dbReference type="Proteomes" id="UP000505355">
    <property type="component" value="Chromosome"/>
</dbReference>
<dbReference type="InterPro" id="IPR037010">
    <property type="entry name" value="VitB12-dep_Met_synth_activ_sf"/>
</dbReference>
<evidence type="ECO:0000256" key="9">
    <source>
        <dbReference type="ARBA" id="ARBA00022605"/>
    </source>
</evidence>